<accession>A0A3N3DZ10</accession>
<dbReference type="RefSeq" id="WP_123782410.1">
    <property type="nucleotide sequence ID" value="NZ_RKIK01000036.1"/>
</dbReference>
<feature type="transmembrane region" description="Helical" evidence="1">
    <location>
        <begin position="12"/>
        <end position="28"/>
    </location>
</feature>
<dbReference type="AlphaFoldDB" id="A0A3N3DZ10"/>
<evidence type="ECO:0000256" key="1">
    <source>
        <dbReference type="SAM" id="Phobius"/>
    </source>
</evidence>
<evidence type="ECO:0000259" key="2">
    <source>
        <dbReference type="Pfam" id="PF01757"/>
    </source>
</evidence>
<dbReference type="GO" id="GO:0016020">
    <property type="term" value="C:membrane"/>
    <property type="evidence" value="ECO:0007669"/>
    <property type="project" value="TreeGrafter"/>
</dbReference>
<reference evidence="3 4" key="1">
    <citation type="submission" date="2018-11" db="EMBL/GenBank/DDBJ databases">
        <title>Vibrio ponticus strain CAIM 1751 pathogenic for the snapper Lutjanus guttatus.</title>
        <authorList>
            <person name="Soto-Rodriguez S."/>
            <person name="Lozano-Olvera R."/>
            <person name="Gomez-Gil B."/>
        </authorList>
    </citation>
    <scope>NUCLEOTIDE SEQUENCE [LARGE SCALE GENOMIC DNA]</scope>
    <source>
        <strain evidence="3 4">CAIM 1751</strain>
    </source>
</reference>
<organism evidence="3 4">
    <name type="scientific">Vibrio ponticus</name>
    <dbReference type="NCBI Taxonomy" id="265668"/>
    <lineage>
        <taxon>Bacteria</taxon>
        <taxon>Pseudomonadati</taxon>
        <taxon>Pseudomonadota</taxon>
        <taxon>Gammaproteobacteria</taxon>
        <taxon>Vibrionales</taxon>
        <taxon>Vibrionaceae</taxon>
        <taxon>Vibrio</taxon>
    </lineage>
</organism>
<dbReference type="Pfam" id="PF01757">
    <property type="entry name" value="Acyl_transf_3"/>
    <property type="match status" value="1"/>
</dbReference>
<evidence type="ECO:0000313" key="3">
    <source>
        <dbReference type="EMBL" id="ROV59630.1"/>
    </source>
</evidence>
<feature type="transmembrane region" description="Helical" evidence="1">
    <location>
        <begin position="291"/>
        <end position="312"/>
    </location>
</feature>
<protein>
    <submittedName>
        <fullName evidence="3">Acyltransferase</fullName>
    </submittedName>
</protein>
<dbReference type="GO" id="GO:0000271">
    <property type="term" value="P:polysaccharide biosynthetic process"/>
    <property type="evidence" value="ECO:0007669"/>
    <property type="project" value="TreeGrafter"/>
</dbReference>
<name>A0A3N3DZ10_9VIBR</name>
<dbReference type="GO" id="GO:0016747">
    <property type="term" value="F:acyltransferase activity, transferring groups other than amino-acyl groups"/>
    <property type="evidence" value="ECO:0007669"/>
    <property type="project" value="InterPro"/>
</dbReference>
<keyword evidence="3" id="KW-0808">Transferase</keyword>
<dbReference type="EMBL" id="RKIK01000036">
    <property type="protein sequence ID" value="ROV59630.1"/>
    <property type="molecule type" value="Genomic_DNA"/>
</dbReference>
<proteinExistence type="predicted"/>
<feature type="transmembrane region" description="Helical" evidence="1">
    <location>
        <begin position="186"/>
        <end position="204"/>
    </location>
</feature>
<feature type="transmembrane region" description="Helical" evidence="1">
    <location>
        <begin position="156"/>
        <end position="174"/>
    </location>
</feature>
<feature type="transmembrane region" description="Helical" evidence="1">
    <location>
        <begin position="130"/>
        <end position="150"/>
    </location>
</feature>
<gene>
    <name evidence="3" type="ORF">EGH82_13025</name>
</gene>
<keyword evidence="3" id="KW-0012">Acyltransferase</keyword>
<keyword evidence="1" id="KW-0812">Transmembrane</keyword>
<dbReference type="InterPro" id="IPR050879">
    <property type="entry name" value="Acyltransferase_3"/>
</dbReference>
<evidence type="ECO:0000313" key="4">
    <source>
        <dbReference type="Proteomes" id="UP000278792"/>
    </source>
</evidence>
<feature type="transmembrane region" description="Helical" evidence="1">
    <location>
        <begin position="216"/>
        <end position="246"/>
    </location>
</feature>
<sequence length="344" mass="39974">MNTKRLLELDALRGLAALAVVIFHYLYRYDEIYGHDTLNVEWSYLGKYGVHLFFMVSGFVIFWTLNRIERPLDFVISRFSRLYPAYWLAVILTFGVVYIFGLPGREVDIQTAVLNFLMFQEYLRISHVDGVYWTLTVELTFYFWVFVLYAFSQLRWVELIFTCLVLASVLNSLGYIEVHPAIYKLFLMKYIALFLSGICFFNIVNKSKSKLTLISLTIALLSSVFIFSLEVFLIIAIFHVVFYLSVTGRIKFMTHKSLVFLGGLSYSLYLLHQNIGYVIINLSYDMQFNPWVGIICATVISLLFATMSMKFVEKPALSYIRRRYNSSDKIQKLASKMTVLRGNS</sequence>
<keyword evidence="1" id="KW-1133">Transmembrane helix</keyword>
<dbReference type="PANTHER" id="PTHR23028:SF131">
    <property type="entry name" value="BLR2367 PROTEIN"/>
    <property type="match status" value="1"/>
</dbReference>
<dbReference type="Proteomes" id="UP000278792">
    <property type="component" value="Unassembled WGS sequence"/>
</dbReference>
<keyword evidence="1" id="KW-0472">Membrane</keyword>
<feature type="transmembrane region" description="Helical" evidence="1">
    <location>
        <begin position="85"/>
        <end position="101"/>
    </location>
</feature>
<dbReference type="PANTHER" id="PTHR23028">
    <property type="entry name" value="ACETYLTRANSFERASE"/>
    <property type="match status" value="1"/>
</dbReference>
<dbReference type="InterPro" id="IPR002656">
    <property type="entry name" value="Acyl_transf_3_dom"/>
</dbReference>
<feature type="domain" description="Acyltransferase 3" evidence="2">
    <location>
        <begin position="8"/>
        <end position="306"/>
    </location>
</feature>
<feature type="transmembrane region" description="Helical" evidence="1">
    <location>
        <begin position="258"/>
        <end position="279"/>
    </location>
</feature>
<feature type="transmembrane region" description="Helical" evidence="1">
    <location>
        <begin position="48"/>
        <end position="65"/>
    </location>
</feature>
<comment type="caution">
    <text evidence="3">The sequence shown here is derived from an EMBL/GenBank/DDBJ whole genome shotgun (WGS) entry which is preliminary data.</text>
</comment>